<protein>
    <recommendedName>
        <fullName evidence="2">cyclin-dependent kinase</fullName>
        <ecNumber evidence="2">2.7.11.22</ecNumber>
    </recommendedName>
</protein>
<evidence type="ECO:0000256" key="5">
    <source>
        <dbReference type="ARBA" id="ARBA00022741"/>
    </source>
</evidence>
<sequence>MSRHRSKHSKGHKDDRRRGRSRSHKRDHKRSSHNAKHRKRSRRDSSEDLSKRYVATTLGGMILEEKKKNKKKESSGSVSSSSSDDETPVKPSTLEGMEAPSNGFGFMQASKPNAASTSAPAVQPIVLPTPAVFTPNVPPPSMMTMPPPPVIAPQMVPAMMHPAYQAPDNPQMPMHQIPPPPPGYIPMQPYPLAQQSCSKDYGMRPPAAVMASVSCMVPPPPPAGVQLHHQMGAPPAPTHPTIPPPPPGQARFIPPPPPARTQVVRRNRPTVLASSDNLRRIMTDTPWGRGSLDDYVQQMQVGEGTYGQVYKAIHKKSGQTVALKRIRLENEKEGFPITAMREAKILRQINHCNIVRLEDIITEAKDKRELFSKKVAHYLVFEYVHHDLHGLLESGLVNFNEIQAGAVFKQLIEALVYAHDNKIMHRDVKCSNILLTNTGVLKLADLGLARYYNDQDRPYTNRVITLWYRPPELLYGEERYGPNIDVWSAGCILAELFLRRPLFAAQAEGAQIELIQKVHTPRHTFPRTLRRELSFIPKDPLDLIDRMLVMNPKKRPSCVEALRHPFLAKIDLEKVLPLDLPKESCYELSTKKARKEKRAREQALREQQQQQPQSGQGSSRTQTAQQFPPTTSRRPPQTPPTVKPPAGKPSILSMFAQNRSLESIVRCVQQLSTTEAWETLNSCVREGIMKNKPAEKVSPQKQLIDLFNSLHSTRMEKPSVPV</sequence>
<dbReference type="GO" id="GO:0032968">
    <property type="term" value="P:positive regulation of transcription elongation by RNA polymerase II"/>
    <property type="evidence" value="ECO:0007669"/>
    <property type="project" value="TreeGrafter"/>
</dbReference>
<dbReference type="InterPro" id="IPR017441">
    <property type="entry name" value="Protein_kinase_ATP_BS"/>
</dbReference>
<dbReference type="GO" id="GO:0004693">
    <property type="term" value="F:cyclin-dependent protein serine/threonine kinase activity"/>
    <property type="evidence" value="ECO:0007669"/>
    <property type="project" value="UniProtKB-EC"/>
</dbReference>
<proteinExistence type="inferred from homology"/>
<name>A0AA36D7B9_9BILA</name>
<dbReference type="GO" id="GO:0008353">
    <property type="term" value="F:RNA polymerase II CTD heptapeptide repeat kinase activity"/>
    <property type="evidence" value="ECO:0007669"/>
    <property type="project" value="TreeGrafter"/>
</dbReference>
<keyword evidence="7 10" id="KW-0067">ATP-binding</keyword>
<dbReference type="InterPro" id="IPR000719">
    <property type="entry name" value="Prot_kinase_dom"/>
</dbReference>
<dbReference type="FunFam" id="3.30.200.20:FF:000124">
    <property type="entry name" value="Cyclin-dependent kinase 4"/>
    <property type="match status" value="1"/>
</dbReference>
<dbReference type="Gene3D" id="3.30.200.20">
    <property type="entry name" value="Phosphorylase Kinase, domain 1"/>
    <property type="match status" value="1"/>
</dbReference>
<dbReference type="InterPro" id="IPR008271">
    <property type="entry name" value="Ser/Thr_kinase_AS"/>
</dbReference>
<dbReference type="PANTHER" id="PTHR24056:SF546">
    <property type="entry name" value="CYCLIN-DEPENDENT KINASE 12"/>
    <property type="match status" value="1"/>
</dbReference>
<organism evidence="13 14">
    <name type="scientific">Mesorhabditis spiculigera</name>
    <dbReference type="NCBI Taxonomy" id="96644"/>
    <lineage>
        <taxon>Eukaryota</taxon>
        <taxon>Metazoa</taxon>
        <taxon>Ecdysozoa</taxon>
        <taxon>Nematoda</taxon>
        <taxon>Chromadorea</taxon>
        <taxon>Rhabditida</taxon>
        <taxon>Rhabditina</taxon>
        <taxon>Rhabditomorpha</taxon>
        <taxon>Rhabditoidea</taxon>
        <taxon>Rhabditidae</taxon>
        <taxon>Mesorhabditinae</taxon>
        <taxon>Mesorhabditis</taxon>
    </lineage>
</organism>
<dbReference type="PROSITE" id="PS00108">
    <property type="entry name" value="PROTEIN_KINASE_ST"/>
    <property type="match status" value="1"/>
</dbReference>
<dbReference type="PANTHER" id="PTHR24056">
    <property type="entry name" value="CELL DIVISION PROTEIN KINASE"/>
    <property type="match status" value="1"/>
</dbReference>
<comment type="similarity">
    <text evidence="1">Belongs to the protein kinase superfamily. CMGC Ser/Thr protein kinase family. CDC2/CDKX subfamily.</text>
</comment>
<reference evidence="13" key="1">
    <citation type="submission" date="2023-06" db="EMBL/GenBank/DDBJ databases">
        <authorList>
            <person name="Delattre M."/>
        </authorList>
    </citation>
    <scope>NUCLEOTIDE SEQUENCE</scope>
    <source>
        <strain evidence="13">AF72</strain>
    </source>
</reference>
<dbReference type="AlphaFoldDB" id="A0AA36D7B9"/>
<feature type="compositionally biased region" description="Pro residues" evidence="11">
    <location>
        <begin position="636"/>
        <end position="647"/>
    </location>
</feature>
<evidence type="ECO:0000256" key="7">
    <source>
        <dbReference type="ARBA" id="ARBA00022840"/>
    </source>
</evidence>
<evidence type="ECO:0000256" key="1">
    <source>
        <dbReference type="ARBA" id="ARBA00006485"/>
    </source>
</evidence>
<accession>A0AA36D7B9</accession>
<evidence type="ECO:0000256" key="8">
    <source>
        <dbReference type="ARBA" id="ARBA00047811"/>
    </source>
</evidence>
<dbReference type="InterPro" id="IPR050108">
    <property type="entry name" value="CDK"/>
</dbReference>
<evidence type="ECO:0000256" key="10">
    <source>
        <dbReference type="PROSITE-ProRule" id="PRU10141"/>
    </source>
</evidence>
<dbReference type="GO" id="GO:0005524">
    <property type="term" value="F:ATP binding"/>
    <property type="evidence" value="ECO:0007669"/>
    <property type="project" value="UniProtKB-UniRule"/>
</dbReference>
<evidence type="ECO:0000313" key="13">
    <source>
        <dbReference type="EMBL" id="CAJ0581054.1"/>
    </source>
</evidence>
<feature type="region of interest" description="Disordered" evidence="11">
    <location>
        <begin position="1"/>
        <end position="112"/>
    </location>
</feature>
<evidence type="ECO:0000256" key="4">
    <source>
        <dbReference type="ARBA" id="ARBA00022679"/>
    </source>
</evidence>
<feature type="compositionally biased region" description="Low complexity" evidence="11">
    <location>
        <begin position="605"/>
        <end position="635"/>
    </location>
</feature>
<dbReference type="EMBL" id="CATQJA010002662">
    <property type="protein sequence ID" value="CAJ0581054.1"/>
    <property type="molecule type" value="Genomic_DNA"/>
</dbReference>
<keyword evidence="3" id="KW-0723">Serine/threonine-protein kinase</keyword>
<evidence type="ECO:0000256" key="3">
    <source>
        <dbReference type="ARBA" id="ARBA00022527"/>
    </source>
</evidence>
<evidence type="ECO:0000256" key="6">
    <source>
        <dbReference type="ARBA" id="ARBA00022777"/>
    </source>
</evidence>
<comment type="catalytic activity">
    <reaction evidence="9">
        <text>L-seryl-[protein] + ATP = O-phospho-L-seryl-[protein] + ADP + H(+)</text>
        <dbReference type="Rhea" id="RHEA:17989"/>
        <dbReference type="Rhea" id="RHEA-COMP:9863"/>
        <dbReference type="Rhea" id="RHEA-COMP:11604"/>
        <dbReference type="ChEBI" id="CHEBI:15378"/>
        <dbReference type="ChEBI" id="CHEBI:29999"/>
        <dbReference type="ChEBI" id="CHEBI:30616"/>
        <dbReference type="ChEBI" id="CHEBI:83421"/>
        <dbReference type="ChEBI" id="CHEBI:456216"/>
        <dbReference type="EC" id="2.7.11.22"/>
    </reaction>
</comment>
<keyword evidence="6" id="KW-0418">Kinase</keyword>
<evidence type="ECO:0000256" key="11">
    <source>
        <dbReference type="SAM" id="MobiDB-lite"/>
    </source>
</evidence>
<evidence type="ECO:0000259" key="12">
    <source>
        <dbReference type="PROSITE" id="PS50011"/>
    </source>
</evidence>
<dbReference type="PROSITE" id="PS00107">
    <property type="entry name" value="PROTEIN_KINASE_ATP"/>
    <property type="match status" value="1"/>
</dbReference>
<feature type="compositionally biased region" description="Basic residues" evidence="11">
    <location>
        <begin position="1"/>
        <end position="11"/>
    </location>
</feature>
<feature type="non-terminal residue" evidence="13">
    <location>
        <position position="1"/>
    </location>
</feature>
<evidence type="ECO:0000256" key="9">
    <source>
        <dbReference type="ARBA" id="ARBA00048367"/>
    </source>
</evidence>
<feature type="domain" description="Protein kinase" evidence="12">
    <location>
        <begin position="295"/>
        <end position="567"/>
    </location>
</feature>
<evidence type="ECO:0000256" key="2">
    <source>
        <dbReference type="ARBA" id="ARBA00012425"/>
    </source>
</evidence>
<comment type="catalytic activity">
    <reaction evidence="8">
        <text>L-threonyl-[protein] + ATP = O-phospho-L-threonyl-[protein] + ADP + H(+)</text>
        <dbReference type="Rhea" id="RHEA:46608"/>
        <dbReference type="Rhea" id="RHEA-COMP:11060"/>
        <dbReference type="Rhea" id="RHEA-COMP:11605"/>
        <dbReference type="ChEBI" id="CHEBI:15378"/>
        <dbReference type="ChEBI" id="CHEBI:30013"/>
        <dbReference type="ChEBI" id="CHEBI:30616"/>
        <dbReference type="ChEBI" id="CHEBI:61977"/>
        <dbReference type="ChEBI" id="CHEBI:456216"/>
        <dbReference type="EC" id="2.7.11.22"/>
    </reaction>
</comment>
<comment type="caution">
    <text evidence="13">The sequence shown here is derived from an EMBL/GenBank/DDBJ whole genome shotgun (WGS) entry which is preliminary data.</text>
</comment>
<dbReference type="Gene3D" id="1.10.510.10">
    <property type="entry name" value="Transferase(Phosphotransferase) domain 1"/>
    <property type="match status" value="1"/>
</dbReference>
<evidence type="ECO:0000313" key="14">
    <source>
        <dbReference type="Proteomes" id="UP001177023"/>
    </source>
</evidence>
<feature type="compositionally biased region" description="Basic residues" evidence="11">
    <location>
        <begin position="18"/>
        <end position="42"/>
    </location>
</feature>
<dbReference type="EC" id="2.7.11.22" evidence="2"/>
<dbReference type="SUPFAM" id="SSF56112">
    <property type="entry name" value="Protein kinase-like (PK-like)"/>
    <property type="match status" value="1"/>
</dbReference>
<dbReference type="SMART" id="SM00220">
    <property type="entry name" value="S_TKc"/>
    <property type="match status" value="1"/>
</dbReference>
<dbReference type="GO" id="GO:0008024">
    <property type="term" value="C:cyclin/CDK positive transcription elongation factor complex"/>
    <property type="evidence" value="ECO:0007669"/>
    <property type="project" value="TreeGrafter"/>
</dbReference>
<dbReference type="Pfam" id="PF00069">
    <property type="entry name" value="Pkinase"/>
    <property type="match status" value="1"/>
</dbReference>
<keyword evidence="14" id="KW-1185">Reference proteome</keyword>
<dbReference type="GO" id="GO:0030332">
    <property type="term" value="F:cyclin binding"/>
    <property type="evidence" value="ECO:0007669"/>
    <property type="project" value="TreeGrafter"/>
</dbReference>
<dbReference type="InterPro" id="IPR011009">
    <property type="entry name" value="Kinase-like_dom_sf"/>
</dbReference>
<dbReference type="Proteomes" id="UP001177023">
    <property type="component" value="Unassembled WGS sequence"/>
</dbReference>
<feature type="region of interest" description="Disordered" evidence="11">
    <location>
        <begin position="589"/>
        <end position="650"/>
    </location>
</feature>
<keyword evidence="5 10" id="KW-0547">Nucleotide-binding</keyword>
<gene>
    <name evidence="13" type="ORF">MSPICULIGERA_LOCUS19223</name>
</gene>
<feature type="binding site" evidence="10">
    <location>
        <position position="324"/>
    </location>
    <ligand>
        <name>ATP</name>
        <dbReference type="ChEBI" id="CHEBI:30616"/>
    </ligand>
</feature>
<keyword evidence="4" id="KW-0808">Transferase</keyword>
<dbReference type="PROSITE" id="PS50011">
    <property type="entry name" value="PROTEIN_KINASE_DOM"/>
    <property type="match status" value="1"/>
</dbReference>